<dbReference type="Proteomes" id="UP000290189">
    <property type="component" value="Unassembled WGS sequence"/>
</dbReference>
<keyword evidence="3" id="KW-0496">Mitochondrion</keyword>
<organism evidence="2 4">
    <name type="scientific">Plasmodiophora brassicae</name>
    <name type="common">Clubroot disease agent</name>
    <dbReference type="NCBI Taxonomy" id="37360"/>
    <lineage>
        <taxon>Eukaryota</taxon>
        <taxon>Sar</taxon>
        <taxon>Rhizaria</taxon>
        <taxon>Endomyxa</taxon>
        <taxon>Phytomyxea</taxon>
        <taxon>Plasmodiophorida</taxon>
        <taxon>Plasmodiophoridae</taxon>
        <taxon>Plasmodiophora</taxon>
    </lineage>
</organism>
<dbReference type="AlphaFoldDB" id="A0A0G4IUY5"/>
<name>A0A0G4IUY5_PLABS</name>
<reference evidence="3 5" key="2">
    <citation type="submission" date="2018-03" db="EMBL/GenBank/DDBJ databases">
        <authorList>
            <person name="Fogelqvist J."/>
        </authorList>
    </citation>
    <scope>NUCLEOTIDE SEQUENCE [LARGE SCALE GENOMIC DNA]</scope>
</reference>
<gene>
    <name evidence="2" type="ORF">PBRA_007073</name>
    <name evidence="3" type="ORF">PLBR_LOCUS2947</name>
</gene>
<evidence type="ECO:0000313" key="3">
    <source>
        <dbReference type="EMBL" id="SPQ95732.1"/>
    </source>
</evidence>
<keyword evidence="4" id="KW-1185">Reference proteome</keyword>
<evidence type="ECO:0000313" key="2">
    <source>
        <dbReference type="EMBL" id="CEO98959.1"/>
    </source>
</evidence>
<protein>
    <submittedName>
        <fullName evidence="2">Uncharacterized protein</fullName>
    </submittedName>
</protein>
<dbReference type="Proteomes" id="UP000039324">
    <property type="component" value="Unassembled WGS sequence"/>
</dbReference>
<feature type="region of interest" description="Disordered" evidence="1">
    <location>
        <begin position="96"/>
        <end position="152"/>
    </location>
</feature>
<dbReference type="EMBL" id="OVEO01000004">
    <property type="protein sequence ID" value="SPQ95732.1"/>
    <property type="molecule type" value="Genomic_DNA"/>
</dbReference>
<evidence type="ECO:0000313" key="4">
    <source>
        <dbReference type="Proteomes" id="UP000039324"/>
    </source>
</evidence>
<reference evidence="2 4" key="1">
    <citation type="submission" date="2015-02" db="EMBL/GenBank/DDBJ databases">
        <authorList>
            <person name="Chooi Y.-H."/>
        </authorList>
    </citation>
    <scope>NUCLEOTIDE SEQUENCE [LARGE SCALE GENOMIC DNA]</scope>
    <source>
        <strain evidence="2">E3</strain>
    </source>
</reference>
<dbReference type="EMBL" id="CDSF01000088">
    <property type="protein sequence ID" value="CEO98959.1"/>
    <property type="molecule type" value="Genomic_DNA"/>
</dbReference>
<evidence type="ECO:0000313" key="5">
    <source>
        <dbReference type="Proteomes" id="UP000290189"/>
    </source>
</evidence>
<sequence>MRRAAVVSALTAVVGGAVAVMVWLRSYRRRKADRWQREDDAMRDLIADLDERLERLSARIDRIGAHCRSNTTAIRTFNTSAKLSIQKQAEIQARLHGTSARSALTPPPTSNRSHHRNSFSFSDDGGNDDEHDSNNDDRGRSPTSRALRRSILSPSRRLQTRFDTLCVDYPMEQAARRALDEFRRTSTSGGTVGAARLRLQALLSIRRPTS</sequence>
<accession>A0A0G4IUY5</accession>
<proteinExistence type="predicted"/>
<geneLocation type="mitochondrion" evidence="3"/>
<evidence type="ECO:0000256" key="1">
    <source>
        <dbReference type="SAM" id="MobiDB-lite"/>
    </source>
</evidence>